<gene>
    <name evidence="1" type="ORF">GTQ34_05690</name>
</gene>
<protein>
    <submittedName>
        <fullName evidence="1">Uncharacterized protein</fullName>
    </submittedName>
</protein>
<organism evidence="1 2">
    <name type="scientific">Flagellimonas ochracea</name>
    <dbReference type="NCBI Taxonomy" id="2696472"/>
    <lineage>
        <taxon>Bacteria</taxon>
        <taxon>Pseudomonadati</taxon>
        <taxon>Bacteroidota</taxon>
        <taxon>Flavobacteriia</taxon>
        <taxon>Flavobacteriales</taxon>
        <taxon>Flavobacteriaceae</taxon>
        <taxon>Flagellimonas</taxon>
    </lineage>
</organism>
<reference evidence="1" key="1">
    <citation type="submission" date="2020-01" db="EMBL/GenBank/DDBJ databases">
        <title>Muricauda ochracea sp. nov., isolated from a tidal flat of Garorim bay in Korea.</title>
        <authorList>
            <person name="Kim D."/>
            <person name="Yoo Y."/>
            <person name="Kim J.-J."/>
        </authorList>
    </citation>
    <scope>NUCLEOTIDE SEQUENCE</scope>
    <source>
        <strain evidence="1">JGD-17</strain>
    </source>
</reference>
<dbReference type="EMBL" id="JAAABI010000002">
    <property type="protein sequence ID" value="NAY91406.1"/>
    <property type="molecule type" value="Genomic_DNA"/>
</dbReference>
<comment type="caution">
    <text evidence="1">The sequence shown here is derived from an EMBL/GenBank/DDBJ whole genome shotgun (WGS) entry which is preliminary data.</text>
</comment>
<proteinExistence type="predicted"/>
<name>A0A964WWT2_9FLAO</name>
<keyword evidence="2" id="KW-1185">Reference proteome</keyword>
<sequence>MNPINLGLIDHRNENLWNDLNKTHIISISVANYPNYGVYSKGQDSLVQIPENDIDIDSFTHELLHILLRQNEIFFGSRLGNFVSENPILDAFFSDNLIEHFGNCIEHIKMLPIYLDLGFDKKKFIEDYEENKCTKSEIKWLNANFKIRNVYQVAAIDFYIAKYISIQADAKRHVNYPKSLEGLKKIDFRLFDILKSCVENWKELPLTKTNPWDEDYGSIALKFTDSLVQWADGKTIV</sequence>
<evidence type="ECO:0000313" key="2">
    <source>
        <dbReference type="Proteomes" id="UP000667650"/>
    </source>
</evidence>
<dbReference type="Proteomes" id="UP000667650">
    <property type="component" value="Unassembled WGS sequence"/>
</dbReference>
<evidence type="ECO:0000313" key="1">
    <source>
        <dbReference type="EMBL" id="NAY91406.1"/>
    </source>
</evidence>
<dbReference type="AlphaFoldDB" id="A0A964WWT2"/>
<accession>A0A964WWT2</accession>
<dbReference type="RefSeq" id="WP_166522831.1">
    <property type="nucleotide sequence ID" value="NZ_JAAABI010000002.1"/>
</dbReference>